<accession>A0ABM1A9L8</accession>
<feature type="compositionally biased region" description="Polar residues" evidence="5">
    <location>
        <begin position="51"/>
        <end position="75"/>
    </location>
</feature>
<evidence type="ECO:0000256" key="4">
    <source>
        <dbReference type="PROSITE-ProRule" id="PRU00175"/>
    </source>
</evidence>
<evidence type="ECO:0000256" key="1">
    <source>
        <dbReference type="ARBA" id="ARBA00022723"/>
    </source>
</evidence>
<feature type="domain" description="RING-type" evidence="6">
    <location>
        <begin position="208"/>
        <end position="243"/>
    </location>
</feature>
<evidence type="ECO:0000256" key="2">
    <source>
        <dbReference type="ARBA" id="ARBA00022771"/>
    </source>
</evidence>
<dbReference type="RefSeq" id="XP_012943457.1">
    <property type="nucleotide sequence ID" value="XM_013088003.2"/>
</dbReference>
<organism evidence="7 8">
    <name type="scientific">Aplysia californica</name>
    <name type="common">California sea hare</name>
    <dbReference type="NCBI Taxonomy" id="6500"/>
    <lineage>
        <taxon>Eukaryota</taxon>
        <taxon>Metazoa</taxon>
        <taxon>Spiralia</taxon>
        <taxon>Lophotrochozoa</taxon>
        <taxon>Mollusca</taxon>
        <taxon>Gastropoda</taxon>
        <taxon>Heterobranchia</taxon>
        <taxon>Euthyneura</taxon>
        <taxon>Tectipleura</taxon>
        <taxon>Aplysiida</taxon>
        <taxon>Aplysioidea</taxon>
        <taxon>Aplysiidae</taxon>
        <taxon>Aplysia</taxon>
    </lineage>
</organism>
<keyword evidence="2 4" id="KW-0863">Zinc-finger</keyword>
<feature type="compositionally biased region" description="Low complexity" evidence="5">
    <location>
        <begin position="166"/>
        <end position="175"/>
    </location>
</feature>
<feature type="compositionally biased region" description="Low complexity" evidence="5">
    <location>
        <begin position="122"/>
        <end position="149"/>
    </location>
</feature>
<dbReference type="PANTHER" id="PTHR46858:SF5">
    <property type="entry name" value="E3 UBIQUITIN-PROTEIN LIGASE APD1-RELATED"/>
    <property type="match status" value="1"/>
</dbReference>
<keyword evidence="1" id="KW-0479">Metal-binding</keyword>
<dbReference type="Gene3D" id="3.30.40.10">
    <property type="entry name" value="Zinc/RING finger domain, C3HC4 (zinc finger)"/>
    <property type="match status" value="1"/>
</dbReference>
<dbReference type="InterPro" id="IPR001841">
    <property type="entry name" value="Znf_RING"/>
</dbReference>
<protein>
    <submittedName>
        <fullName evidence="8">Protein neuralized</fullName>
    </submittedName>
</protein>
<evidence type="ECO:0000313" key="8">
    <source>
        <dbReference type="RefSeq" id="XP_012943457.1"/>
    </source>
</evidence>
<evidence type="ECO:0000256" key="5">
    <source>
        <dbReference type="SAM" id="MobiDB-lite"/>
    </source>
</evidence>
<evidence type="ECO:0000256" key="3">
    <source>
        <dbReference type="ARBA" id="ARBA00022833"/>
    </source>
</evidence>
<evidence type="ECO:0000259" key="6">
    <source>
        <dbReference type="PROSITE" id="PS50089"/>
    </source>
</evidence>
<keyword evidence="7" id="KW-1185">Reference proteome</keyword>
<dbReference type="Proteomes" id="UP000694888">
    <property type="component" value="Unplaced"/>
</dbReference>
<dbReference type="InterPro" id="IPR013083">
    <property type="entry name" value="Znf_RING/FYVE/PHD"/>
</dbReference>
<dbReference type="PANTHER" id="PTHR46858">
    <property type="entry name" value="OS05G0521000 PROTEIN"/>
    <property type="match status" value="1"/>
</dbReference>
<keyword evidence="3" id="KW-0862">Zinc</keyword>
<sequence>MTLVPLPSRGDRPVLKDCVSHLIPLISSPGGESSMTFDLLLDVLNNLRFSDSGGQANEPQANEPQANIGGQSSEMSSAPSLPHLPPLGEVSPNEPANARSATVIGDIDEDSASDKCDGDENSASPSDTATTTTSTKTATATTAATTTSEEAGETRVSNAAGEDSQDQGQDQGQPPASVDSAAPARDGPEEQARLVEREHRYLVHRTTCIICQERTISCIFMPCGHVVACEDCAENASTCPICNREIVATANVYLS</sequence>
<proteinExistence type="predicted"/>
<feature type="region of interest" description="Disordered" evidence="5">
    <location>
        <begin position="109"/>
        <end position="190"/>
    </location>
</feature>
<gene>
    <name evidence="8" type="primary">LOC106013117</name>
</gene>
<dbReference type="GeneID" id="106013117"/>
<dbReference type="SMART" id="SM00184">
    <property type="entry name" value="RING"/>
    <property type="match status" value="1"/>
</dbReference>
<feature type="region of interest" description="Disordered" evidence="5">
    <location>
        <begin position="51"/>
        <end position="97"/>
    </location>
</feature>
<reference evidence="8" key="1">
    <citation type="submission" date="2025-08" db="UniProtKB">
        <authorList>
            <consortium name="RefSeq"/>
        </authorList>
    </citation>
    <scope>IDENTIFICATION</scope>
</reference>
<dbReference type="SUPFAM" id="SSF57850">
    <property type="entry name" value="RING/U-box"/>
    <property type="match status" value="1"/>
</dbReference>
<name>A0ABM1A9L8_APLCA</name>
<evidence type="ECO:0000313" key="7">
    <source>
        <dbReference type="Proteomes" id="UP000694888"/>
    </source>
</evidence>
<dbReference type="PROSITE" id="PS50089">
    <property type="entry name" value="ZF_RING_2"/>
    <property type="match status" value="1"/>
</dbReference>
<dbReference type="Pfam" id="PF13920">
    <property type="entry name" value="zf-C3HC4_3"/>
    <property type="match status" value="1"/>
</dbReference>